<feature type="region of interest" description="Disordered" evidence="1">
    <location>
        <begin position="37"/>
        <end position="68"/>
    </location>
</feature>
<proteinExistence type="predicted"/>
<dbReference type="Proteomes" id="UP001595632">
    <property type="component" value="Unassembled WGS sequence"/>
</dbReference>
<evidence type="ECO:0000256" key="1">
    <source>
        <dbReference type="SAM" id="MobiDB-lite"/>
    </source>
</evidence>
<keyword evidence="3" id="KW-1185">Reference proteome</keyword>
<gene>
    <name evidence="2" type="ORF">ACFOGP_07480</name>
</gene>
<reference evidence="3" key="1">
    <citation type="journal article" date="2019" name="Int. J. Syst. Evol. Microbiol.">
        <title>The Global Catalogue of Microorganisms (GCM) 10K type strain sequencing project: providing services to taxonomists for standard genome sequencing and annotation.</title>
        <authorList>
            <consortium name="The Broad Institute Genomics Platform"/>
            <consortium name="The Broad Institute Genome Sequencing Center for Infectious Disease"/>
            <person name="Wu L."/>
            <person name="Ma J."/>
        </authorList>
    </citation>
    <scope>NUCLEOTIDE SEQUENCE [LARGE SCALE GENOMIC DNA]</scope>
    <source>
        <strain evidence="3">KCTC 52366</strain>
    </source>
</reference>
<protein>
    <recommendedName>
        <fullName evidence="4">DUF1127 domain-containing protein</fullName>
    </recommendedName>
</protein>
<name>A0ABV7GLW4_9RHOB</name>
<dbReference type="RefSeq" id="WP_275633337.1">
    <property type="nucleotide sequence ID" value="NZ_JARGYD010000005.1"/>
</dbReference>
<evidence type="ECO:0000313" key="3">
    <source>
        <dbReference type="Proteomes" id="UP001595632"/>
    </source>
</evidence>
<evidence type="ECO:0000313" key="2">
    <source>
        <dbReference type="EMBL" id="MFC3142544.1"/>
    </source>
</evidence>
<dbReference type="EMBL" id="JBHRTB010000010">
    <property type="protein sequence ID" value="MFC3142544.1"/>
    <property type="molecule type" value="Genomic_DNA"/>
</dbReference>
<comment type="caution">
    <text evidence="2">The sequence shown here is derived from an EMBL/GenBank/DDBJ whole genome shotgun (WGS) entry which is preliminary data.</text>
</comment>
<accession>A0ABV7GLW4</accession>
<organism evidence="2 3">
    <name type="scientific">Psychromarinibacter halotolerans</name>
    <dbReference type="NCBI Taxonomy" id="1775175"/>
    <lineage>
        <taxon>Bacteria</taxon>
        <taxon>Pseudomonadati</taxon>
        <taxon>Pseudomonadota</taxon>
        <taxon>Alphaproteobacteria</taxon>
        <taxon>Rhodobacterales</taxon>
        <taxon>Paracoccaceae</taxon>
        <taxon>Psychromarinibacter</taxon>
    </lineage>
</organism>
<feature type="compositionally biased region" description="Basic and acidic residues" evidence="1">
    <location>
        <begin position="37"/>
        <end position="49"/>
    </location>
</feature>
<evidence type="ECO:0008006" key="4">
    <source>
        <dbReference type="Google" id="ProtNLM"/>
    </source>
</evidence>
<sequence length="68" mass="8027">MTTRTATTARYVPQVTRRKGLLAWLMQRDAQYRENQKMRRLTPEQRRDMGLPPSDTSRADTVFLSGQW</sequence>